<evidence type="ECO:0000313" key="3">
    <source>
        <dbReference type="Proteomes" id="UP001358586"/>
    </source>
</evidence>
<comment type="caution">
    <text evidence="2">The sequence shown here is derived from an EMBL/GenBank/DDBJ whole genome shotgun (WGS) entry which is preliminary data.</text>
</comment>
<organism evidence="2 3">
    <name type="scientific">Gossypium arboreum</name>
    <name type="common">Tree cotton</name>
    <name type="synonym">Gossypium nanking</name>
    <dbReference type="NCBI Taxonomy" id="29729"/>
    <lineage>
        <taxon>Eukaryota</taxon>
        <taxon>Viridiplantae</taxon>
        <taxon>Streptophyta</taxon>
        <taxon>Embryophyta</taxon>
        <taxon>Tracheophyta</taxon>
        <taxon>Spermatophyta</taxon>
        <taxon>Magnoliopsida</taxon>
        <taxon>eudicotyledons</taxon>
        <taxon>Gunneridae</taxon>
        <taxon>Pentapetalae</taxon>
        <taxon>rosids</taxon>
        <taxon>malvids</taxon>
        <taxon>Malvales</taxon>
        <taxon>Malvaceae</taxon>
        <taxon>Malvoideae</taxon>
        <taxon>Gossypium</taxon>
    </lineage>
</organism>
<feature type="region of interest" description="Disordered" evidence="1">
    <location>
        <begin position="1"/>
        <end position="24"/>
    </location>
</feature>
<evidence type="ECO:0000313" key="2">
    <source>
        <dbReference type="EMBL" id="KAK5819750.1"/>
    </source>
</evidence>
<proteinExistence type="predicted"/>
<feature type="compositionally biased region" description="Polar residues" evidence="1">
    <location>
        <begin position="1"/>
        <end position="12"/>
    </location>
</feature>
<gene>
    <name evidence="2" type="ORF">PVK06_024773</name>
</gene>
<reference evidence="2 3" key="1">
    <citation type="submission" date="2023-03" db="EMBL/GenBank/DDBJ databases">
        <title>WGS of Gossypium arboreum.</title>
        <authorList>
            <person name="Yu D."/>
        </authorList>
    </citation>
    <scope>NUCLEOTIDE SEQUENCE [LARGE SCALE GENOMIC DNA]</scope>
    <source>
        <tissue evidence="2">Leaf</tissue>
    </source>
</reference>
<sequence length="56" mass="6315">MLSSSSVSNMDNNGEGDSLPKDSNTKKVRFTELDVIPEDMIVVESHQLLLFLEKIY</sequence>
<keyword evidence="3" id="KW-1185">Reference proteome</keyword>
<protein>
    <submittedName>
        <fullName evidence="2">Uncharacterized protein</fullName>
    </submittedName>
</protein>
<evidence type="ECO:0000256" key="1">
    <source>
        <dbReference type="SAM" id="MobiDB-lite"/>
    </source>
</evidence>
<dbReference type="Proteomes" id="UP001358586">
    <property type="component" value="Chromosome 7"/>
</dbReference>
<accession>A0ABR0PEQ1</accession>
<name>A0ABR0PEQ1_GOSAR</name>
<dbReference type="EMBL" id="JARKNE010000007">
    <property type="protein sequence ID" value="KAK5819750.1"/>
    <property type="molecule type" value="Genomic_DNA"/>
</dbReference>